<sequence>TPPWTDLTLNSETQKTINLFVGSTYNLMKDEDSFISNPNHGIYLTL</sequence>
<protein>
    <submittedName>
        <fullName evidence="1">7468_t:CDS:1</fullName>
    </submittedName>
</protein>
<feature type="non-terminal residue" evidence="1">
    <location>
        <position position="1"/>
    </location>
</feature>
<dbReference type="AlphaFoldDB" id="A0A9W4WSJ2"/>
<comment type="caution">
    <text evidence="1">The sequence shown here is derived from an EMBL/GenBank/DDBJ whole genome shotgun (WGS) entry which is preliminary data.</text>
</comment>
<accession>A0A9W4WSJ2</accession>
<keyword evidence="2" id="KW-1185">Reference proteome</keyword>
<organism evidence="1 2">
    <name type="scientific">Funneliformis geosporum</name>
    <dbReference type="NCBI Taxonomy" id="1117311"/>
    <lineage>
        <taxon>Eukaryota</taxon>
        <taxon>Fungi</taxon>
        <taxon>Fungi incertae sedis</taxon>
        <taxon>Mucoromycota</taxon>
        <taxon>Glomeromycotina</taxon>
        <taxon>Glomeromycetes</taxon>
        <taxon>Glomerales</taxon>
        <taxon>Glomeraceae</taxon>
        <taxon>Funneliformis</taxon>
    </lineage>
</organism>
<gene>
    <name evidence="1" type="ORF">FWILDA_LOCUS11238</name>
</gene>
<evidence type="ECO:0000313" key="1">
    <source>
        <dbReference type="EMBL" id="CAI2183759.1"/>
    </source>
</evidence>
<name>A0A9W4WSJ2_9GLOM</name>
<proteinExistence type="predicted"/>
<dbReference type="Proteomes" id="UP001153678">
    <property type="component" value="Unassembled WGS sequence"/>
</dbReference>
<dbReference type="EMBL" id="CAMKVN010003120">
    <property type="protein sequence ID" value="CAI2183759.1"/>
    <property type="molecule type" value="Genomic_DNA"/>
</dbReference>
<evidence type="ECO:0000313" key="2">
    <source>
        <dbReference type="Proteomes" id="UP001153678"/>
    </source>
</evidence>
<reference evidence="1" key="1">
    <citation type="submission" date="2022-08" db="EMBL/GenBank/DDBJ databases">
        <authorList>
            <person name="Kallberg Y."/>
            <person name="Tangrot J."/>
            <person name="Rosling A."/>
        </authorList>
    </citation>
    <scope>NUCLEOTIDE SEQUENCE</scope>
    <source>
        <strain evidence="1">Wild A</strain>
    </source>
</reference>